<keyword evidence="6" id="KW-0418">Kinase</keyword>
<dbReference type="GO" id="GO:0005524">
    <property type="term" value="F:ATP binding"/>
    <property type="evidence" value="ECO:0007669"/>
    <property type="project" value="UniProtKB-KW"/>
</dbReference>
<evidence type="ECO:0000259" key="11">
    <source>
        <dbReference type="PROSITE" id="PS50109"/>
    </source>
</evidence>
<feature type="transmembrane region" description="Helical" evidence="10">
    <location>
        <begin position="358"/>
        <end position="380"/>
    </location>
</feature>
<gene>
    <name evidence="12" type="ORF">C5750_09495</name>
</gene>
<sequence>MPSVRIPAFWLSNGCAAHRLRPIVKPILRKYSPTLTSRPRRLGPTVKSGHTGAFRCWKSLRRTALPMPRWLSALPPMISLPESTCGKYRSTARSLHHRSRATQPKRNRGPVHKARCDRLKRRILDRSSLYGHTRNCRNRSIQAIIPDGSGSCPNCSSINERQRFDSLADACGKASFKLLADYLMHLFRTYGAYVLGLIFGICVLFGLVSFIETNSARNKSNGVIAEVNEIQWRSSQAREKMVSIMGWARLAALTNAPDYRAKILTDSTYLIINTKTLVGLTYTSKIMPQADIDQMRALLDFANKSIKPQLQLANPDYQMIVSGLEELWPHIVLTTTGNLGNTQKRTADLEQKALYDNLFLAFTFAFALVIMAMFMAFVTYRSKSLYNNQVRQFALLFSHMTFTRISGLSMWMHETLTPDDKPDPMLLDMARKRITDLSVVTDWLARIAYPKFDQDNTPIVTLGTILDQIDRSDAAVVPTLRANIKATQLLVPQGQFHLMLQELLRNAKDAVDGVANAEIIISVDIRQRWTIGGNLIIVIEDTGVGMTAEQIRKATTPFFSTKGEARGHSGLGLTGCARLIQTMGGSLSIQSAKGKGTRVTLSCPLSNLPAIRWKVT</sequence>
<evidence type="ECO:0000256" key="4">
    <source>
        <dbReference type="ARBA" id="ARBA00022679"/>
    </source>
</evidence>
<reference evidence="12 13" key="1">
    <citation type="submission" date="2018-02" db="EMBL/GenBank/DDBJ databases">
        <title>The draft genome of Phyllobacterium myrsinacearum DSM5892.</title>
        <authorList>
            <person name="Li L."/>
            <person name="Liu L."/>
            <person name="Zhang X."/>
            <person name="Wang T."/>
        </authorList>
    </citation>
    <scope>NUCLEOTIDE SEQUENCE [LARGE SCALE GENOMIC DNA]</scope>
    <source>
        <strain evidence="12 13">DSM 5892</strain>
    </source>
</reference>
<feature type="compositionally biased region" description="Basic residues" evidence="9">
    <location>
        <begin position="94"/>
        <end position="112"/>
    </location>
</feature>
<dbReference type="PANTHER" id="PTHR43065">
    <property type="entry name" value="SENSOR HISTIDINE KINASE"/>
    <property type="match status" value="1"/>
</dbReference>
<comment type="catalytic activity">
    <reaction evidence="1">
        <text>ATP + protein L-histidine = ADP + protein N-phospho-L-histidine.</text>
        <dbReference type="EC" id="2.7.13.3"/>
    </reaction>
</comment>
<keyword evidence="10" id="KW-0472">Membrane</keyword>
<dbReference type="PROSITE" id="PS50109">
    <property type="entry name" value="HIS_KIN"/>
    <property type="match status" value="1"/>
</dbReference>
<evidence type="ECO:0000256" key="10">
    <source>
        <dbReference type="SAM" id="Phobius"/>
    </source>
</evidence>
<evidence type="ECO:0000256" key="9">
    <source>
        <dbReference type="SAM" id="MobiDB-lite"/>
    </source>
</evidence>
<keyword evidence="4" id="KW-0808">Transferase</keyword>
<dbReference type="GO" id="GO:0000160">
    <property type="term" value="P:phosphorelay signal transduction system"/>
    <property type="evidence" value="ECO:0007669"/>
    <property type="project" value="UniProtKB-KW"/>
</dbReference>
<dbReference type="Gene3D" id="3.30.565.10">
    <property type="entry name" value="Histidine kinase-like ATPase, C-terminal domain"/>
    <property type="match status" value="1"/>
</dbReference>
<evidence type="ECO:0000256" key="6">
    <source>
        <dbReference type="ARBA" id="ARBA00022777"/>
    </source>
</evidence>
<proteinExistence type="predicted"/>
<evidence type="ECO:0000313" key="13">
    <source>
        <dbReference type="Proteomes" id="UP000238563"/>
    </source>
</evidence>
<organism evidence="12 13">
    <name type="scientific">Phyllobacterium myrsinacearum</name>
    <dbReference type="NCBI Taxonomy" id="28101"/>
    <lineage>
        <taxon>Bacteria</taxon>
        <taxon>Pseudomonadati</taxon>
        <taxon>Pseudomonadota</taxon>
        <taxon>Alphaproteobacteria</taxon>
        <taxon>Hyphomicrobiales</taxon>
        <taxon>Phyllobacteriaceae</taxon>
        <taxon>Phyllobacterium</taxon>
    </lineage>
</organism>
<name>A0A2S9JQM9_9HYPH</name>
<keyword evidence="5" id="KW-0547">Nucleotide-binding</keyword>
<keyword evidence="7" id="KW-0067">ATP-binding</keyword>
<dbReference type="Pfam" id="PF02518">
    <property type="entry name" value="HATPase_c"/>
    <property type="match status" value="1"/>
</dbReference>
<evidence type="ECO:0000256" key="3">
    <source>
        <dbReference type="ARBA" id="ARBA00022553"/>
    </source>
</evidence>
<dbReference type="EC" id="2.7.13.3" evidence="2"/>
<keyword evidence="8" id="KW-0902">Two-component regulatory system</keyword>
<dbReference type="GO" id="GO:0004673">
    <property type="term" value="F:protein histidine kinase activity"/>
    <property type="evidence" value="ECO:0007669"/>
    <property type="project" value="UniProtKB-EC"/>
</dbReference>
<dbReference type="InterPro" id="IPR005467">
    <property type="entry name" value="His_kinase_dom"/>
</dbReference>
<dbReference type="OrthoDB" id="9785691at2"/>
<evidence type="ECO:0000256" key="1">
    <source>
        <dbReference type="ARBA" id="ARBA00000085"/>
    </source>
</evidence>
<dbReference type="InterPro" id="IPR036890">
    <property type="entry name" value="HATPase_C_sf"/>
</dbReference>
<dbReference type="InterPro" id="IPR004358">
    <property type="entry name" value="Sig_transdc_His_kin-like_C"/>
</dbReference>
<comment type="caution">
    <text evidence="12">The sequence shown here is derived from an EMBL/GenBank/DDBJ whole genome shotgun (WGS) entry which is preliminary data.</text>
</comment>
<evidence type="ECO:0000256" key="5">
    <source>
        <dbReference type="ARBA" id="ARBA00022741"/>
    </source>
</evidence>
<evidence type="ECO:0000313" key="12">
    <source>
        <dbReference type="EMBL" id="PRD55382.1"/>
    </source>
</evidence>
<keyword evidence="10" id="KW-0812">Transmembrane</keyword>
<dbReference type="SUPFAM" id="SSF55874">
    <property type="entry name" value="ATPase domain of HSP90 chaperone/DNA topoisomerase II/histidine kinase"/>
    <property type="match status" value="1"/>
</dbReference>
<dbReference type="EMBL" id="PVBT01000002">
    <property type="protein sequence ID" value="PRD55382.1"/>
    <property type="molecule type" value="Genomic_DNA"/>
</dbReference>
<dbReference type="Proteomes" id="UP000238563">
    <property type="component" value="Unassembled WGS sequence"/>
</dbReference>
<protein>
    <recommendedName>
        <fullName evidence="2">histidine kinase</fullName>
        <ecNumber evidence="2">2.7.13.3</ecNumber>
    </recommendedName>
</protein>
<keyword evidence="13" id="KW-1185">Reference proteome</keyword>
<accession>A0A2S9JQM9</accession>
<dbReference type="SMART" id="SM00387">
    <property type="entry name" value="HATPase_c"/>
    <property type="match status" value="1"/>
</dbReference>
<evidence type="ECO:0000256" key="8">
    <source>
        <dbReference type="ARBA" id="ARBA00023012"/>
    </source>
</evidence>
<evidence type="ECO:0000256" key="2">
    <source>
        <dbReference type="ARBA" id="ARBA00012438"/>
    </source>
</evidence>
<feature type="transmembrane region" description="Helical" evidence="10">
    <location>
        <begin position="190"/>
        <end position="211"/>
    </location>
</feature>
<dbReference type="PANTHER" id="PTHR43065:SF10">
    <property type="entry name" value="PEROXIDE STRESS-ACTIVATED HISTIDINE KINASE MAK3"/>
    <property type="match status" value="1"/>
</dbReference>
<dbReference type="AlphaFoldDB" id="A0A2S9JQM9"/>
<feature type="region of interest" description="Disordered" evidence="9">
    <location>
        <begin position="91"/>
        <end position="112"/>
    </location>
</feature>
<feature type="domain" description="Histidine kinase" evidence="11">
    <location>
        <begin position="499"/>
        <end position="607"/>
    </location>
</feature>
<dbReference type="InterPro" id="IPR003594">
    <property type="entry name" value="HATPase_dom"/>
</dbReference>
<evidence type="ECO:0000256" key="7">
    <source>
        <dbReference type="ARBA" id="ARBA00022840"/>
    </source>
</evidence>
<dbReference type="PRINTS" id="PR00344">
    <property type="entry name" value="BCTRLSENSOR"/>
</dbReference>
<keyword evidence="10" id="KW-1133">Transmembrane helix</keyword>
<keyword evidence="3" id="KW-0597">Phosphoprotein</keyword>